<accession>A0A428RNK5</accession>
<keyword evidence="8" id="KW-1185">Reference proteome</keyword>
<dbReference type="InterPro" id="IPR007568">
    <property type="entry name" value="RTA1"/>
</dbReference>
<feature type="transmembrane region" description="Helical" evidence="6">
    <location>
        <begin position="200"/>
        <end position="217"/>
    </location>
</feature>
<keyword evidence="4 6" id="KW-0472">Membrane</keyword>
<dbReference type="PANTHER" id="PTHR31465:SF27">
    <property type="entry name" value="DOMAIN PROTEIN, PUTATIVE (AFU_ORTHOLOGUE AFUA_3G01030)-RELATED"/>
    <property type="match status" value="1"/>
</dbReference>
<keyword evidence="2 6" id="KW-0812">Transmembrane</keyword>
<comment type="subcellular location">
    <subcellularLocation>
        <location evidence="1">Membrane</location>
        <topology evidence="1">Multi-pass membrane protein</topology>
    </subcellularLocation>
</comment>
<proteinExistence type="predicted"/>
<evidence type="ECO:0000256" key="6">
    <source>
        <dbReference type="SAM" id="Phobius"/>
    </source>
</evidence>
<feature type="compositionally biased region" description="Basic and acidic residues" evidence="5">
    <location>
        <begin position="277"/>
        <end position="290"/>
    </location>
</feature>
<feature type="transmembrane region" description="Helical" evidence="6">
    <location>
        <begin position="117"/>
        <end position="135"/>
    </location>
</feature>
<comment type="caution">
    <text evidence="7">The sequence shown here is derived from an EMBL/GenBank/DDBJ whole genome shotgun (WGS) entry which is preliminary data.</text>
</comment>
<feature type="region of interest" description="Disordered" evidence="5">
    <location>
        <begin position="268"/>
        <end position="298"/>
    </location>
</feature>
<gene>
    <name evidence="7" type="ORF">CEP51_007603</name>
</gene>
<keyword evidence="3 6" id="KW-1133">Transmembrane helix</keyword>
<sequence length="298" mass="33795">MAVLEPYRGNYYLWKYLPSLEGAAISAALFGIVTIAHTLRLSKNRSWFAIPFPIGGMMEVIGFATRAVAREKTGQLMPYVIQNTNILLAPVFFAASIYMTLGRLIRMTNGERHSIISLKWLTKIFVTGDVLSLMVQGGGAGMMVMDDFAHMAEKIVIGGLLIQIIIFGLFIITVTMFHIRMRRDPVSKHAVAGGFEWEPTIWMLYIVSVLVMGRSIFRVAEFVMGTDGYLLSHEWPLYLFDALPMFAVMAVFWYWWPMTSLRRSSWASEESESESYETLRVRSEVHKDYRSSSSGIPT</sequence>
<feature type="transmembrane region" description="Helical" evidence="6">
    <location>
        <begin position="46"/>
        <end position="65"/>
    </location>
</feature>
<evidence type="ECO:0000256" key="1">
    <source>
        <dbReference type="ARBA" id="ARBA00004141"/>
    </source>
</evidence>
<protein>
    <recommendedName>
        <fullName evidence="9">Protein RTA1</fullName>
    </recommendedName>
</protein>
<organism evidence="7 8">
    <name type="scientific">Fusarium floridanum</name>
    <dbReference type="NCBI Taxonomy" id="1325733"/>
    <lineage>
        <taxon>Eukaryota</taxon>
        <taxon>Fungi</taxon>
        <taxon>Dikarya</taxon>
        <taxon>Ascomycota</taxon>
        <taxon>Pezizomycotina</taxon>
        <taxon>Sordariomycetes</taxon>
        <taxon>Hypocreomycetidae</taxon>
        <taxon>Hypocreales</taxon>
        <taxon>Nectriaceae</taxon>
        <taxon>Fusarium</taxon>
        <taxon>Fusarium solani species complex</taxon>
    </lineage>
</organism>
<name>A0A428RNK5_9HYPO</name>
<feature type="transmembrane region" description="Helical" evidence="6">
    <location>
        <begin position="155"/>
        <end position="179"/>
    </location>
</feature>
<evidence type="ECO:0000256" key="3">
    <source>
        <dbReference type="ARBA" id="ARBA00022989"/>
    </source>
</evidence>
<evidence type="ECO:0000256" key="2">
    <source>
        <dbReference type="ARBA" id="ARBA00022692"/>
    </source>
</evidence>
<dbReference type="AlphaFoldDB" id="A0A428RNK5"/>
<evidence type="ECO:0008006" key="9">
    <source>
        <dbReference type="Google" id="ProtNLM"/>
    </source>
</evidence>
<evidence type="ECO:0000313" key="7">
    <source>
        <dbReference type="EMBL" id="RSL79121.1"/>
    </source>
</evidence>
<feature type="transmembrane region" description="Helical" evidence="6">
    <location>
        <begin position="20"/>
        <end position="39"/>
    </location>
</feature>
<dbReference type="Proteomes" id="UP000287972">
    <property type="component" value="Unassembled WGS sequence"/>
</dbReference>
<dbReference type="EMBL" id="NKCL01000184">
    <property type="protein sequence ID" value="RSL79121.1"/>
    <property type="molecule type" value="Genomic_DNA"/>
</dbReference>
<evidence type="ECO:0000313" key="8">
    <source>
        <dbReference type="Proteomes" id="UP000287972"/>
    </source>
</evidence>
<feature type="transmembrane region" description="Helical" evidence="6">
    <location>
        <begin position="237"/>
        <end position="256"/>
    </location>
</feature>
<reference evidence="7 8" key="1">
    <citation type="submission" date="2017-06" db="EMBL/GenBank/DDBJ databases">
        <title>Comparative genomic analysis of Ambrosia Fusariam Clade fungi.</title>
        <authorList>
            <person name="Stajich J.E."/>
            <person name="Carrillo J."/>
            <person name="Kijimoto T."/>
            <person name="Eskalen A."/>
            <person name="O'Donnell K."/>
            <person name="Kasson M."/>
        </authorList>
    </citation>
    <scope>NUCLEOTIDE SEQUENCE [LARGE SCALE GENOMIC DNA]</scope>
    <source>
        <strain evidence="7 8">NRRL62606</strain>
    </source>
</reference>
<evidence type="ECO:0000256" key="5">
    <source>
        <dbReference type="SAM" id="MobiDB-lite"/>
    </source>
</evidence>
<dbReference type="PANTHER" id="PTHR31465">
    <property type="entry name" value="PROTEIN RTA1-RELATED"/>
    <property type="match status" value="1"/>
</dbReference>
<feature type="transmembrane region" description="Helical" evidence="6">
    <location>
        <begin position="85"/>
        <end position="105"/>
    </location>
</feature>
<evidence type="ECO:0000256" key="4">
    <source>
        <dbReference type="ARBA" id="ARBA00023136"/>
    </source>
</evidence>
<dbReference type="GO" id="GO:0016020">
    <property type="term" value="C:membrane"/>
    <property type="evidence" value="ECO:0007669"/>
    <property type="project" value="UniProtKB-SubCell"/>
</dbReference>
<dbReference type="Pfam" id="PF04479">
    <property type="entry name" value="RTA1"/>
    <property type="match status" value="1"/>
</dbReference>